<dbReference type="KEGG" id="lsd:EMK97_15470"/>
<gene>
    <name evidence="2" type="ORF">EMK97_15470</name>
</gene>
<protein>
    <recommendedName>
        <fullName evidence="4">Outer membrane lipoprotein carrier protein LolA</fullName>
    </recommendedName>
</protein>
<evidence type="ECO:0000313" key="2">
    <source>
        <dbReference type="EMBL" id="QBG37021.1"/>
    </source>
</evidence>
<name>A0A4P6P617_9GAMM</name>
<keyword evidence="3" id="KW-1185">Reference proteome</keyword>
<organism evidence="2 3">
    <name type="scientific">Litorilituus sediminis</name>
    <dbReference type="NCBI Taxonomy" id="718192"/>
    <lineage>
        <taxon>Bacteria</taxon>
        <taxon>Pseudomonadati</taxon>
        <taxon>Pseudomonadota</taxon>
        <taxon>Gammaproteobacteria</taxon>
        <taxon>Alteromonadales</taxon>
        <taxon>Colwelliaceae</taxon>
        <taxon>Litorilituus</taxon>
    </lineage>
</organism>
<keyword evidence="1" id="KW-0732">Signal</keyword>
<reference evidence="2 3" key="1">
    <citation type="submission" date="2018-12" db="EMBL/GenBank/DDBJ databases">
        <title>Complete genome of Litorilituus sediminis.</title>
        <authorList>
            <person name="Liu A."/>
            <person name="Rong J."/>
        </authorList>
    </citation>
    <scope>NUCLEOTIDE SEQUENCE [LARGE SCALE GENOMIC DNA]</scope>
    <source>
        <strain evidence="2 3">JCM 17549</strain>
    </source>
</reference>
<dbReference type="Gene3D" id="2.50.20.10">
    <property type="entry name" value="Lipoprotein localisation LolA/LolB/LppX"/>
    <property type="match status" value="1"/>
</dbReference>
<dbReference type="EMBL" id="CP034759">
    <property type="protein sequence ID" value="QBG37021.1"/>
    <property type="molecule type" value="Genomic_DNA"/>
</dbReference>
<proteinExistence type="predicted"/>
<dbReference type="RefSeq" id="WP_130603690.1">
    <property type="nucleotide sequence ID" value="NZ_CP034759.1"/>
</dbReference>
<evidence type="ECO:0008006" key="4">
    <source>
        <dbReference type="Google" id="ProtNLM"/>
    </source>
</evidence>
<dbReference type="Proteomes" id="UP000290244">
    <property type="component" value="Chromosome"/>
</dbReference>
<dbReference type="OrthoDB" id="5705066at2"/>
<feature type="signal peptide" evidence="1">
    <location>
        <begin position="1"/>
        <end position="26"/>
    </location>
</feature>
<evidence type="ECO:0000313" key="3">
    <source>
        <dbReference type="Proteomes" id="UP000290244"/>
    </source>
</evidence>
<sequence>MKKIVYLALSHVLLYLALLPFKPAQASAGQIAQHNTSQSTLTYQAFIKQLALSQGKGTFKQAKHFSFLTQPIVSTGSFIVHQESALWQGEQPVFSQLLLTPQAIFRRLNLADTYQKIAQSSDITSVLTTIFTGDINESNWQIEPNISVQNNQQCLAIKPKVDVLKQLFQQVSLCLSLDQENMYQRWIYLTEAKGNKTDIHMSVTATSLSSKEQAALIP</sequence>
<accession>A0A4P6P617</accession>
<feature type="chain" id="PRO_5020355693" description="Outer membrane lipoprotein carrier protein LolA" evidence="1">
    <location>
        <begin position="27"/>
        <end position="218"/>
    </location>
</feature>
<dbReference type="AlphaFoldDB" id="A0A4P6P617"/>
<evidence type="ECO:0000256" key="1">
    <source>
        <dbReference type="SAM" id="SignalP"/>
    </source>
</evidence>